<dbReference type="GO" id="GO:0005886">
    <property type="term" value="C:plasma membrane"/>
    <property type="evidence" value="ECO:0007669"/>
    <property type="project" value="TreeGrafter"/>
</dbReference>
<keyword evidence="9" id="KW-0614">Plasmid</keyword>
<dbReference type="PROSITE" id="PS50850">
    <property type="entry name" value="MFS"/>
    <property type="match status" value="1"/>
</dbReference>
<keyword evidence="10" id="KW-1185">Reference proteome</keyword>
<dbReference type="RefSeq" id="WP_108549397.1">
    <property type="nucleotide sequence ID" value="NZ_CP028907.1"/>
</dbReference>
<dbReference type="EMBL" id="CP028907">
    <property type="protein sequence ID" value="AWB09156.1"/>
    <property type="molecule type" value="Genomic_DNA"/>
</dbReference>
<dbReference type="InterPro" id="IPR020846">
    <property type="entry name" value="MFS_dom"/>
</dbReference>
<comment type="subcellular location">
    <subcellularLocation>
        <location evidence="1">Endomembrane system</location>
        <topology evidence="1">Multi-pass membrane protein</topology>
    </subcellularLocation>
</comment>
<name>A0A2R4VXG7_9PROT</name>
<feature type="transmembrane region" description="Helical" evidence="7">
    <location>
        <begin position="375"/>
        <end position="397"/>
    </location>
</feature>
<evidence type="ECO:0000256" key="1">
    <source>
        <dbReference type="ARBA" id="ARBA00004127"/>
    </source>
</evidence>
<evidence type="ECO:0000256" key="2">
    <source>
        <dbReference type="ARBA" id="ARBA00022448"/>
    </source>
</evidence>
<evidence type="ECO:0000256" key="5">
    <source>
        <dbReference type="ARBA" id="ARBA00023136"/>
    </source>
</evidence>
<feature type="domain" description="Major facilitator superfamily (MFS) profile" evidence="8">
    <location>
        <begin position="19"/>
        <end position="404"/>
    </location>
</feature>
<gene>
    <name evidence="9" type="ORF">A6A40_29805</name>
</gene>
<dbReference type="SUPFAM" id="SSF103473">
    <property type="entry name" value="MFS general substrate transporter"/>
    <property type="match status" value="1"/>
</dbReference>
<geneLocation type="plasmid" evidence="9 10">
    <name>pYZ6</name>
</geneLocation>
<keyword evidence="5 7" id="KW-0472">Membrane</keyword>
<dbReference type="Gene3D" id="1.20.1250.20">
    <property type="entry name" value="MFS general substrate transporter like domains"/>
    <property type="match status" value="1"/>
</dbReference>
<dbReference type="GO" id="GO:0022857">
    <property type="term" value="F:transmembrane transporter activity"/>
    <property type="evidence" value="ECO:0007669"/>
    <property type="project" value="InterPro"/>
</dbReference>
<feature type="transmembrane region" description="Helical" evidence="7">
    <location>
        <begin position="21"/>
        <end position="41"/>
    </location>
</feature>
<feature type="transmembrane region" description="Helical" evidence="7">
    <location>
        <begin position="178"/>
        <end position="199"/>
    </location>
</feature>
<keyword evidence="2" id="KW-0813">Transport</keyword>
<feature type="transmembrane region" description="Helical" evidence="7">
    <location>
        <begin position="344"/>
        <end position="369"/>
    </location>
</feature>
<dbReference type="PANTHER" id="PTHR23501:SF191">
    <property type="entry name" value="VACUOLAR BASIC AMINO ACID TRANSPORTER 4"/>
    <property type="match status" value="1"/>
</dbReference>
<evidence type="ECO:0000259" key="8">
    <source>
        <dbReference type="PROSITE" id="PS50850"/>
    </source>
</evidence>
<dbReference type="PANTHER" id="PTHR23501">
    <property type="entry name" value="MAJOR FACILITATOR SUPERFAMILY"/>
    <property type="match status" value="1"/>
</dbReference>
<dbReference type="AlphaFoldDB" id="A0A2R4VXG7"/>
<evidence type="ECO:0000256" key="4">
    <source>
        <dbReference type="ARBA" id="ARBA00022989"/>
    </source>
</evidence>
<feature type="transmembrane region" description="Helical" evidence="7">
    <location>
        <begin position="113"/>
        <end position="135"/>
    </location>
</feature>
<organism evidence="9 10">
    <name type="scientific">Azospirillum humicireducens</name>
    <dbReference type="NCBI Taxonomy" id="1226968"/>
    <lineage>
        <taxon>Bacteria</taxon>
        <taxon>Pseudomonadati</taxon>
        <taxon>Pseudomonadota</taxon>
        <taxon>Alphaproteobacteria</taxon>
        <taxon>Rhodospirillales</taxon>
        <taxon>Azospirillaceae</taxon>
        <taxon>Azospirillum</taxon>
    </lineage>
</organism>
<accession>A0A2R4VXG7</accession>
<proteinExistence type="predicted"/>
<sequence length="411" mass="42480">MTEPSFLPSAPPRLATARQGAVILLGSSLTIVGAVMVAPVLPKLAAEFGPSAPHADALIPLVVAGPALAIALFAPVAGWLADRFGRKPMLILGTLLYALLGAAPSQLNDLSLILLSRLLFGCAEAMVMTCCTILVGDYWSGAERSRYIGRQVVTIGVVGSLFFVIGGAAGESSWRTPFLLYLLPLLLLPAMAMVLWEPVRTPRSERPRAAFDRDNRRRMAVACLLVFAGMLGANIVPVQAPGIIAALGVTSSTLIGLAAGLGLLSSLFGSVIWPGLRRLLGTRMVNALLLALMAVGLWLLVHAGTYEMALVAVAIGGTGVGLLVPNALAPLLEHLPEAARARGVGGFTSCLYLGQFGSPIVIVAIATLVQGDAQGVPAAIGVFSLALLALAGVWLVIGLRRQVPASEAGSA</sequence>
<feature type="transmembrane region" description="Helical" evidence="7">
    <location>
        <begin position="309"/>
        <end position="332"/>
    </location>
</feature>
<evidence type="ECO:0000313" key="9">
    <source>
        <dbReference type="EMBL" id="AWB09156.1"/>
    </source>
</evidence>
<dbReference type="Pfam" id="PF07690">
    <property type="entry name" value="MFS_1"/>
    <property type="match status" value="2"/>
</dbReference>
<feature type="transmembrane region" description="Helical" evidence="7">
    <location>
        <begin position="61"/>
        <end position="81"/>
    </location>
</feature>
<feature type="transmembrane region" description="Helical" evidence="7">
    <location>
        <begin position="88"/>
        <end position="107"/>
    </location>
</feature>
<feature type="transmembrane region" description="Helical" evidence="7">
    <location>
        <begin position="285"/>
        <end position="303"/>
    </location>
</feature>
<evidence type="ECO:0000256" key="3">
    <source>
        <dbReference type="ARBA" id="ARBA00022692"/>
    </source>
</evidence>
<dbReference type="CDD" id="cd17473">
    <property type="entry name" value="MFS_arabinose_efflux_permease_like"/>
    <property type="match status" value="1"/>
</dbReference>
<dbReference type="GO" id="GO:0012505">
    <property type="term" value="C:endomembrane system"/>
    <property type="evidence" value="ECO:0007669"/>
    <property type="project" value="UniProtKB-SubCell"/>
</dbReference>
<dbReference type="InterPro" id="IPR011701">
    <property type="entry name" value="MFS"/>
</dbReference>
<evidence type="ECO:0000256" key="6">
    <source>
        <dbReference type="ARBA" id="ARBA00044273"/>
    </source>
</evidence>
<evidence type="ECO:0000313" key="10">
    <source>
        <dbReference type="Proteomes" id="UP000077405"/>
    </source>
</evidence>
<dbReference type="OrthoDB" id="9812221at2"/>
<dbReference type="KEGG" id="ahu:A6A40_29805"/>
<dbReference type="PROSITE" id="PS00216">
    <property type="entry name" value="SUGAR_TRANSPORT_1"/>
    <property type="match status" value="1"/>
</dbReference>
<evidence type="ECO:0000256" key="7">
    <source>
        <dbReference type="SAM" id="Phobius"/>
    </source>
</evidence>
<reference evidence="9 10" key="1">
    <citation type="submission" date="2018-04" db="EMBL/GenBank/DDBJ databases">
        <title>Complete genome sequence of the nitrogen-fixing bacterium Azospirillum humicireducens type strain SgZ-5.</title>
        <authorList>
            <person name="Yu Z."/>
        </authorList>
    </citation>
    <scope>NUCLEOTIDE SEQUENCE [LARGE SCALE GENOMIC DNA]</scope>
    <source>
        <strain evidence="9 10">SgZ-5</strain>
        <plasmid evidence="9 10">pYZ6</plasmid>
    </source>
</reference>
<keyword evidence="4 7" id="KW-1133">Transmembrane helix</keyword>
<dbReference type="Proteomes" id="UP000077405">
    <property type="component" value="Plasmid pYZ6"/>
</dbReference>
<feature type="transmembrane region" description="Helical" evidence="7">
    <location>
        <begin position="219"/>
        <end position="237"/>
    </location>
</feature>
<feature type="transmembrane region" description="Helical" evidence="7">
    <location>
        <begin position="243"/>
        <end position="273"/>
    </location>
</feature>
<dbReference type="InterPro" id="IPR036259">
    <property type="entry name" value="MFS_trans_sf"/>
</dbReference>
<keyword evidence="3 7" id="KW-0812">Transmembrane</keyword>
<protein>
    <recommendedName>
        <fullName evidence="6">MFS-type drug efflux transporter P55</fullName>
    </recommendedName>
</protein>
<dbReference type="InterPro" id="IPR005829">
    <property type="entry name" value="Sugar_transporter_CS"/>
</dbReference>
<feature type="transmembrane region" description="Helical" evidence="7">
    <location>
        <begin position="147"/>
        <end position="166"/>
    </location>
</feature>